<dbReference type="PANTHER" id="PTHR45700:SF8">
    <property type="entry name" value="HECT-TYPE E3 UBIQUITIN TRANSFERASE"/>
    <property type="match status" value="1"/>
</dbReference>
<feature type="domain" description="HECT" evidence="7">
    <location>
        <begin position="133"/>
        <end position="445"/>
    </location>
</feature>
<dbReference type="Gene3D" id="3.30.2160.10">
    <property type="entry name" value="Hect, E3 ligase catalytic domain"/>
    <property type="match status" value="1"/>
</dbReference>
<protein>
    <recommendedName>
        <fullName evidence="2">HECT-type E3 ubiquitin transferase</fullName>
        <ecNumber evidence="2">2.3.2.26</ecNumber>
    </recommendedName>
</protein>
<name>A0A674ISR9_9SAUR</name>
<keyword evidence="6" id="KW-0472">Membrane</keyword>
<dbReference type="SUPFAM" id="SSF56204">
    <property type="entry name" value="Hect, E3 ligase catalytic domain"/>
    <property type="match status" value="1"/>
</dbReference>
<keyword evidence="6" id="KW-1133">Transmembrane helix</keyword>
<evidence type="ECO:0000256" key="6">
    <source>
        <dbReference type="SAM" id="Phobius"/>
    </source>
</evidence>
<organism evidence="8 9">
    <name type="scientific">Terrapene triunguis</name>
    <name type="common">Three-toed box turtle</name>
    <dbReference type="NCBI Taxonomy" id="2587831"/>
    <lineage>
        <taxon>Eukaryota</taxon>
        <taxon>Metazoa</taxon>
        <taxon>Chordata</taxon>
        <taxon>Craniata</taxon>
        <taxon>Vertebrata</taxon>
        <taxon>Euteleostomi</taxon>
        <taxon>Archelosauria</taxon>
        <taxon>Testudinata</taxon>
        <taxon>Testudines</taxon>
        <taxon>Cryptodira</taxon>
        <taxon>Durocryptodira</taxon>
        <taxon>Testudinoidea</taxon>
        <taxon>Emydidae</taxon>
        <taxon>Terrapene</taxon>
    </lineage>
</organism>
<evidence type="ECO:0000259" key="7">
    <source>
        <dbReference type="PROSITE" id="PS50237"/>
    </source>
</evidence>
<keyword evidence="3" id="KW-0808">Transferase</keyword>
<dbReference type="FunFam" id="3.30.2410.10:FF:000003">
    <property type="entry name" value="probable E3 ubiquitin-protein ligase HERC4 isoform X1"/>
    <property type="match status" value="1"/>
</dbReference>
<keyword evidence="6" id="KW-0812">Transmembrane</keyword>
<keyword evidence="4 5" id="KW-0833">Ubl conjugation pathway</keyword>
<evidence type="ECO:0000256" key="5">
    <source>
        <dbReference type="PROSITE-ProRule" id="PRU00104"/>
    </source>
</evidence>
<dbReference type="PANTHER" id="PTHR45700">
    <property type="entry name" value="UBIQUITIN-PROTEIN LIGASE E3C"/>
    <property type="match status" value="1"/>
</dbReference>
<dbReference type="Gene3D" id="3.30.2410.10">
    <property type="entry name" value="Hect, E3 ligase catalytic domain"/>
    <property type="match status" value="1"/>
</dbReference>
<sequence>QHIGETEINYYLLAELIPGLPLRSPHHEALSVFLLLPECSVMYKEQNLEPFVMRLAQAINSMSDRSSNILEKCWTSLSASFLDNVVQMFKKVVVSQLPFYASPRCRDTKPLLEVLEKLYRVRMSKYPSFSMFLQVQFEGELRGLDAGGVTLEFFLYVFEEMVNPQYGMFVYCDPASPMWFPTSPSVEKKKYFLFGILCGLSLFNRIIAFIPFPLAIFKKLLDKKPSLEDLKELSPVVGKRLPGLLPLLTRMFSWFQVSWDNKEVDLIPDGSSIAVNNKDKKDFVNKYVDYVFNKSVEVVYEEFKRGFYKVLDRKILRFFQPQELMEVAIGNANYDWNKFEKNAVYWGMYTPSHPTIKMFWKVFHELTVAQKKGFLLFLTGSDRIPVMGMDCIKIKFNQHMTMSEDHIPEAQTCYHILILPQYSTIEKLREKLLLAIDNNRGFGKN</sequence>
<evidence type="ECO:0000313" key="9">
    <source>
        <dbReference type="Proteomes" id="UP000472274"/>
    </source>
</evidence>
<feature type="transmembrane region" description="Helical" evidence="6">
    <location>
        <begin position="191"/>
        <end position="217"/>
    </location>
</feature>
<feature type="active site" description="Glycyl thioester intermediate" evidence="5">
    <location>
        <position position="413"/>
    </location>
</feature>
<reference evidence="8" key="2">
    <citation type="submission" date="2025-09" db="UniProtKB">
        <authorList>
            <consortium name="Ensembl"/>
        </authorList>
    </citation>
    <scope>IDENTIFICATION</scope>
</reference>
<evidence type="ECO:0000256" key="2">
    <source>
        <dbReference type="ARBA" id="ARBA00012485"/>
    </source>
</evidence>
<dbReference type="GO" id="GO:0061630">
    <property type="term" value="F:ubiquitin protein ligase activity"/>
    <property type="evidence" value="ECO:0007669"/>
    <property type="project" value="UniProtKB-EC"/>
</dbReference>
<dbReference type="InParanoid" id="A0A674ISR9"/>
<evidence type="ECO:0000256" key="1">
    <source>
        <dbReference type="ARBA" id="ARBA00000885"/>
    </source>
</evidence>
<dbReference type="InterPro" id="IPR000569">
    <property type="entry name" value="HECT_dom"/>
</dbReference>
<dbReference type="GeneTree" id="ENSGT00940000162279"/>
<evidence type="ECO:0000313" key="8">
    <source>
        <dbReference type="Ensembl" id="ENSTMTP00000010757.1"/>
    </source>
</evidence>
<dbReference type="GO" id="GO:0000209">
    <property type="term" value="P:protein polyubiquitination"/>
    <property type="evidence" value="ECO:0007669"/>
    <property type="project" value="InterPro"/>
</dbReference>
<dbReference type="Pfam" id="PF00632">
    <property type="entry name" value="HECT"/>
    <property type="match status" value="1"/>
</dbReference>
<dbReference type="Ensembl" id="ENSTMTT00000011119.1">
    <property type="protein sequence ID" value="ENSTMTP00000010757.1"/>
    <property type="gene ID" value="ENSTMTG00000007800.1"/>
</dbReference>
<dbReference type="InterPro" id="IPR044611">
    <property type="entry name" value="E3A/B/C-like"/>
</dbReference>
<keyword evidence="9" id="KW-1185">Reference proteome</keyword>
<dbReference type="EC" id="2.3.2.26" evidence="2"/>
<accession>A0A674ISR9</accession>
<reference evidence="8" key="1">
    <citation type="submission" date="2025-08" db="UniProtKB">
        <authorList>
            <consortium name="Ensembl"/>
        </authorList>
    </citation>
    <scope>IDENTIFICATION</scope>
</reference>
<proteinExistence type="predicted"/>
<dbReference type="AlphaFoldDB" id="A0A674ISR9"/>
<dbReference type="CDD" id="cd00078">
    <property type="entry name" value="HECTc"/>
    <property type="match status" value="1"/>
</dbReference>
<dbReference type="InterPro" id="IPR035983">
    <property type="entry name" value="Hect_E3_ubiquitin_ligase"/>
</dbReference>
<dbReference type="SMART" id="SM00119">
    <property type="entry name" value="HECTc"/>
    <property type="match status" value="1"/>
</dbReference>
<comment type="catalytic activity">
    <reaction evidence="1">
        <text>S-ubiquitinyl-[E2 ubiquitin-conjugating enzyme]-L-cysteine + [acceptor protein]-L-lysine = [E2 ubiquitin-conjugating enzyme]-L-cysteine + N(6)-ubiquitinyl-[acceptor protein]-L-lysine.</text>
        <dbReference type="EC" id="2.3.2.26"/>
    </reaction>
</comment>
<dbReference type="Proteomes" id="UP000472274">
    <property type="component" value="Unplaced"/>
</dbReference>
<dbReference type="Gene3D" id="3.90.1750.10">
    <property type="entry name" value="Hect, E3 ligase catalytic domains"/>
    <property type="match status" value="1"/>
</dbReference>
<dbReference type="PROSITE" id="PS50237">
    <property type="entry name" value="HECT"/>
    <property type="match status" value="1"/>
</dbReference>
<evidence type="ECO:0000256" key="3">
    <source>
        <dbReference type="ARBA" id="ARBA00022679"/>
    </source>
</evidence>
<evidence type="ECO:0000256" key="4">
    <source>
        <dbReference type="ARBA" id="ARBA00022786"/>
    </source>
</evidence>